<dbReference type="Gene3D" id="1.20.120.890">
    <property type="entry name" value="tRNA(Met) cytidine acetyltransferase, tail domain"/>
    <property type="match status" value="1"/>
</dbReference>
<keyword evidence="4 9" id="KW-0819">tRNA processing</keyword>
<evidence type="ECO:0000313" key="14">
    <source>
        <dbReference type="EMBL" id="CAH6214461.1"/>
    </source>
</evidence>
<evidence type="ECO:0000259" key="10">
    <source>
        <dbReference type="Pfam" id="PF05127"/>
    </source>
</evidence>
<dbReference type="FunFam" id="3.40.50.11040:FF:000003">
    <property type="entry name" value="tRNA(Met) cytidine acetyltransferase TmcA"/>
    <property type="match status" value="1"/>
</dbReference>
<evidence type="ECO:0000256" key="6">
    <source>
        <dbReference type="ARBA" id="ARBA00022840"/>
    </source>
</evidence>
<dbReference type="Gene3D" id="3.40.630.30">
    <property type="match status" value="1"/>
</dbReference>
<feature type="binding site" evidence="9">
    <location>
        <position position="186"/>
    </location>
    <ligand>
        <name>ATP</name>
        <dbReference type="ChEBI" id="CHEBI:30616"/>
    </ligand>
</feature>
<keyword evidence="6 9" id="KW-0067">ATP-binding</keyword>
<dbReference type="SUPFAM" id="SSF52540">
    <property type="entry name" value="P-loop containing nucleoside triphosphate hydrolases"/>
    <property type="match status" value="1"/>
</dbReference>
<evidence type="ECO:0000256" key="4">
    <source>
        <dbReference type="ARBA" id="ARBA00022694"/>
    </source>
</evidence>
<keyword evidence="3 9" id="KW-0808">Transferase</keyword>
<comment type="catalytic activity">
    <reaction evidence="9">
        <text>cytidine(34) in elongator tRNA(Met) + acetyl-CoA + ATP + H2O = N(4)-acetylcytidine(34) in elongator tRNA(Met) + ADP + phosphate + CoA + H(+)</text>
        <dbReference type="Rhea" id="RHEA:43788"/>
        <dbReference type="Rhea" id="RHEA-COMP:10693"/>
        <dbReference type="Rhea" id="RHEA-COMP:10694"/>
        <dbReference type="ChEBI" id="CHEBI:15377"/>
        <dbReference type="ChEBI" id="CHEBI:15378"/>
        <dbReference type="ChEBI" id="CHEBI:30616"/>
        <dbReference type="ChEBI" id="CHEBI:43474"/>
        <dbReference type="ChEBI" id="CHEBI:57287"/>
        <dbReference type="ChEBI" id="CHEBI:57288"/>
        <dbReference type="ChEBI" id="CHEBI:74900"/>
        <dbReference type="ChEBI" id="CHEBI:82748"/>
        <dbReference type="ChEBI" id="CHEBI:456216"/>
        <dbReference type="EC" id="2.3.1.193"/>
    </reaction>
</comment>
<dbReference type="FunFam" id="3.40.50.300:FF:001011">
    <property type="entry name" value="tRNA(Met) cytidine acetyltransferase TmcA"/>
    <property type="match status" value="1"/>
</dbReference>
<dbReference type="Pfam" id="PF08351">
    <property type="entry name" value="TmcA_N"/>
    <property type="match status" value="1"/>
</dbReference>
<feature type="binding site" evidence="9">
    <location>
        <begin position="463"/>
        <end position="465"/>
    </location>
    <ligand>
        <name>acetyl-CoA</name>
        <dbReference type="ChEBI" id="CHEBI:57288"/>
    </ligand>
</feature>
<feature type="domain" description="N-acetyltransferase" evidence="12">
    <location>
        <begin position="373"/>
        <end position="479"/>
    </location>
</feature>
<dbReference type="GO" id="GO:1990883">
    <property type="term" value="F:18S rRNA cytidine N-acetyltransferase activity"/>
    <property type="evidence" value="ECO:0007669"/>
    <property type="project" value="TreeGrafter"/>
</dbReference>
<feature type="domain" description="TcmA/NAT10 helicase" evidence="10">
    <location>
        <begin position="202"/>
        <end position="344"/>
    </location>
</feature>
<evidence type="ECO:0000313" key="15">
    <source>
        <dbReference type="Proteomes" id="UP001158961"/>
    </source>
</evidence>
<dbReference type="EC" id="2.3.1.193" evidence="9"/>
<evidence type="ECO:0000256" key="2">
    <source>
        <dbReference type="ARBA" id="ARBA00022555"/>
    </source>
</evidence>
<dbReference type="Gene3D" id="3.40.50.11040">
    <property type="match status" value="1"/>
</dbReference>
<evidence type="ECO:0000256" key="5">
    <source>
        <dbReference type="ARBA" id="ARBA00022741"/>
    </source>
</evidence>
<comment type="caution">
    <text evidence="9">Lacks conserved residue(s) required for the propagation of feature annotation.</text>
</comment>
<dbReference type="Pfam" id="PF13718">
    <property type="entry name" value="GNAT_acetyltr_2"/>
    <property type="match status" value="1"/>
</dbReference>
<evidence type="ECO:0000259" key="12">
    <source>
        <dbReference type="Pfam" id="PF13718"/>
    </source>
</evidence>
<reference evidence="14" key="1">
    <citation type="submission" date="2022-05" db="EMBL/GenBank/DDBJ databases">
        <authorList>
            <person name="Pothier F. J."/>
        </authorList>
    </citation>
    <scope>NUCLEOTIDE SEQUENCE</scope>
    <source>
        <strain evidence="14">DAPP-PG734</strain>
    </source>
</reference>
<dbReference type="InterPro" id="IPR000182">
    <property type="entry name" value="GNAT_dom"/>
</dbReference>
<dbReference type="GO" id="GO:0005524">
    <property type="term" value="F:ATP binding"/>
    <property type="evidence" value="ECO:0007669"/>
    <property type="project" value="UniProtKB-UniRule"/>
</dbReference>
<comment type="function">
    <text evidence="9">Catalyzes the formation of N(4)-acetylcytidine (ac(4)C) at the wobble position of tRNA(Met), by using acetyl-CoA as an acetyl donor and ATP (or GTP).</text>
</comment>
<protein>
    <recommendedName>
        <fullName evidence="9">tRNA(Met) cytidine acetyltransferase TmcA</fullName>
        <ecNumber evidence="9">2.3.1.193</ecNumber>
    </recommendedName>
</protein>
<organism evidence="14 15">
    <name type="scientific">Enterobacter agglomerans</name>
    <name type="common">Erwinia herbicola</name>
    <name type="synonym">Pantoea agglomerans</name>
    <dbReference type="NCBI Taxonomy" id="549"/>
    <lineage>
        <taxon>Bacteria</taxon>
        <taxon>Pseudomonadati</taxon>
        <taxon>Pseudomonadota</taxon>
        <taxon>Gammaproteobacteria</taxon>
        <taxon>Enterobacterales</taxon>
        <taxon>Erwiniaceae</taxon>
        <taxon>Pantoea</taxon>
        <taxon>Pantoea agglomerans group</taxon>
    </lineage>
</organism>
<dbReference type="InterPro" id="IPR016181">
    <property type="entry name" value="Acyl_CoA_acyltransferase"/>
</dbReference>
<dbReference type="InterPro" id="IPR007807">
    <property type="entry name" value="TcmA/NAT10_helicase"/>
</dbReference>
<evidence type="ECO:0000259" key="11">
    <source>
        <dbReference type="Pfam" id="PF08351"/>
    </source>
</evidence>
<dbReference type="PANTHER" id="PTHR10925">
    <property type="entry name" value="N-ACETYLTRANSFERASE 10"/>
    <property type="match status" value="1"/>
</dbReference>
<dbReference type="RefSeq" id="WP_031592572.1">
    <property type="nucleotide sequence ID" value="NZ_JNVA01000032.1"/>
</dbReference>
<comment type="subcellular location">
    <subcellularLocation>
        <location evidence="9">Cytoplasm</location>
    </subcellularLocation>
</comment>
<dbReference type="Proteomes" id="UP001158961">
    <property type="component" value="Chromosome"/>
</dbReference>
<dbReference type="GO" id="GO:0051391">
    <property type="term" value="P:tRNA acetylation"/>
    <property type="evidence" value="ECO:0007669"/>
    <property type="project" value="UniProtKB-UniRule"/>
</dbReference>
<evidence type="ECO:0000256" key="1">
    <source>
        <dbReference type="ARBA" id="ARBA00022490"/>
    </source>
</evidence>
<name>A0AAN2K595_ENTAG</name>
<dbReference type="EMBL" id="OW970315">
    <property type="protein sequence ID" value="CAH6214461.1"/>
    <property type="molecule type" value="Genomic_DNA"/>
</dbReference>
<dbReference type="GO" id="GO:0051392">
    <property type="term" value="F:tRNA cytidine N4-acetyltransferase activity"/>
    <property type="evidence" value="ECO:0007669"/>
    <property type="project" value="UniProtKB-UniRule"/>
</dbReference>
<dbReference type="InterPro" id="IPR032672">
    <property type="entry name" value="TmcA/NAT10/Kre33"/>
</dbReference>
<dbReference type="SUPFAM" id="SSF55729">
    <property type="entry name" value="Acyl-CoA N-acyltransferases (Nat)"/>
    <property type="match status" value="1"/>
</dbReference>
<keyword evidence="8 9" id="KW-0012">Acyltransferase</keyword>
<evidence type="ECO:0000256" key="3">
    <source>
        <dbReference type="ARBA" id="ARBA00022679"/>
    </source>
</evidence>
<sequence>MSLQHLTQLMQQAGVRRLAVISGDPAWCLLRAAAWRETLTGDWLELSPEPLFSASDIEPGQYKTPVLHKQPAAVRTLLGREFRHALFDARQGFHADAFAALAGTLTAGSWLLLLVPPWEQWAQQPDSDSLRWADVAEPIATPYFVHHLQQLILADEQVLLERQHQPCRFPAQPDWPQWHCQAPQQQQAILAQLMRLPSGVAVLTAPRGRGKSALAGMLARMNGHCLVTAPAKASTEVLSTFAADAFHFMAPDALLALEASPQAEWLIVDEAAAIPAPLLQALVSRYPRVLLTTTVQGYEGSGRGFILKFCAGLPDAHYFTLDEPLRWSRFDPLEQWLNQALLFDDTAAPAPDCPVTPHRVERHDFGALEAAYRLLTSAHYRTSPLDLRRLLDAPGMQLWRAGDAPALQGALWLVEEGGLEPALAQAVWAGTRRPRGNLVAQSLAAHAGLAEAATLRSLRISRIAVAAERRRLGTGQQLVAAAASAAAGYDYLSVSFGYTESLWAFWRACGFSLVRIGSQREASSGCYAAMAMLPCSAAGEALQHRAAEQLARDWPLLRQHIALELQFDQVTDDGLTAQDIHLAAGFAWAQRPLEASLPVLQRLVQASSASLPLLAAAVATPTALGELARQAGVSGRKALIAKLRQQAAAALQTLGADAALLHLPLK</sequence>
<dbReference type="InterPro" id="IPR013562">
    <property type="entry name" value="TmcA/NAT10_N"/>
</dbReference>
<dbReference type="Gene3D" id="3.40.50.300">
    <property type="entry name" value="P-loop containing nucleotide triphosphate hydrolases"/>
    <property type="match status" value="1"/>
</dbReference>
<accession>A0AAN2K595</accession>
<dbReference type="InterPro" id="IPR038321">
    <property type="entry name" value="TmcA_C_sf"/>
</dbReference>
<dbReference type="GO" id="GO:0002101">
    <property type="term" value="P:tRNA wobble cytosine modification"/>
    <property type="evidence" value="ECO:0007669"/>
    <property type="project" value="UniProtKB-UniRule"/>
</dbReference>
<dbReference type="Pfam" id="PF05127">
    <property type="entry name" value="NAT10_TcmA_helicase"/>
    <property type="match status" value="1"/>
</dbReference>
<feature type="domain" description="TmcA/NAT10 N-terminal" evidence="11">
    <location>
        <begin position="3"/>
        <end position="160"/>
    </location>
</feature>
<evidence type="ECO:0000259" key="13">
    <source>
        <dbReference type="Pfam" id="PF17176"/>
    </source>
</evidence>
<evidence type="ECO:0000256" key="7">
    <source>
        <dbReference type="ARBA" id="ARBA00022884"/>
    </source>
</evidence>
<keyword evidence="2 9" id="KW-0820">tRNA-binding</keyword>
<comment type="similarity">
    <text evidence="9">Belongs to the TmcA family.</text>
</comment>
<dbReference type="GO" id="GO:0000049">
    <property type="term" value="F:tRNA binding"/>
    <property type="evidence" value="ECO:0007669"/>
    <property type="project" value="UniProtKB-UniRule"/>
</dbReference>
<dbReference type="AlphaFoldDB" id="A0AAN2K595"/>
<evidence type="ECO:0000256" key="8">
    <source>
        <dbReference type="ARBA" id="ARBA00023315"/>
    </source>
</evidence>
<dbReference type="PANTHER" id="PTHR10925:SF5">
    <property type="entry name" value="RNA CYTIDINE ACETYLTRANSFERASE"/>
    <property type="match status" value="1"/>
</dbReference>
<dbReference type="InterPro" id="IPR027417">
    <property type="entry name" value="P-loop_NTPase"/>
</dbReference>
<proteinExistence type="inferred from homology"/>
<dbReference type="InterPro" id="IPR024914">
    <property type="entry name" value="tRNA_acetyltr_TmcA"/>
</dbReference>
<gene>
    <name evidence="9" type="primary">tmcA</name>
    <name evidence="14" type="ORF">DAPPPG734_05565</name>
</gene>
<feature type="binding site" evidence="9">
    <location>
        <position position="326"/>
    </location>
    <ligand>
        <name>ATP</name>
        <dbReference type="ChEBI" id="CHEBI:30616"/>
    </ligand>
</feature>
<dbReference type="InterPro" id="IPR033442">
    <property type="entry name" value="TmcA_tRNA_bind"/>
</dbReference>
<feature type="domain" description="tRNA(Met) cytidine acetyltransferase TmcA tRNA-binding" evidence="13">
    <location>
        <begin position="539"/>
        <end position="655"/>
    </location>
</feature>
<dbReference type="Pfam" id="PF17176">
    <property type="entry name" value="tRNA_bind_3"/>
    <property type="match status" value="1"/>
</dbReference>
<dbReference type="GO" id="GO:0005737">
    <property type="term" value="C:cytoplasm"/>
    <property type="evidence" value="ECO:0007669"/>
    <property type="project" value="UniProtKB-SubCell"/>
</dbReference>
<keyword evidence="7 9" id="KW-0694">RNA-binding</keyword>
<dbReference type="GO" id="GO:1904812">
    <property type="term" value="P:rRNA acetylation involved in maturation of SSU-rRNA"/>
    <property type="evidence" value="ECO:0007669"/>
    <property type="project" value="TreeGrafter"/>
</dbReference>
<keyword evidence="5 9" id="KW-0547">Nucleotide-binding</keyword>
<keyword evidence="1 9" id="KW-0963">Cytoplasm</keyword>
<evidence type="ECO:0000256" key="9">
    <source>
        <dbReference type="HAMAP-Rule" id="MF_01886"/>
    </source>
</evidence>
<dbReference type="HAMAP" id="MF_01886">
    <property type="entry name" value="tRNA_acetyltr_TmcA"/>
    <property type="match status" value="1"/>
</dbReference>